<evidence type="ECO:0000313" key="3">
    <source>
        <dbReference type="Proteomes" id="UP000245884"/>
    </source>
</evidence>
<sequence>MSSMLITLTTRVYHAFEGPTSSTIPIHRLGKTADTTILQDHSVCQNLSPLPDGLPDAKAAKKKIGVDGRLALVILPTSERESWTINNPIKIVPEVIISLAARPRPGSSPEAMWVSAQAASSMAAAPSAQATSSLSTAAAPSAQATTTSSTAAGPSCNASLAEPKLNTAVAAIEASEDDIDGMPASYDKYPAPGMISRLDDETSKAFDAMLGEAAEAFDALDLDSDRGATSQWRRPDHLLGLNSSTSFSVILVLAFRAWLRALSNCEILVITACGIDVIWKDKEGWIYVIFSWIVCFCRRGRRDRLPGMAMEFSADNFPPMFPCFVSHVDHCRLFGRRSNGDFIGGDDAADHLMDEKVLNMTVMSRMTNAVLETHPPRHIVQLVEVDQRGNRRSAPLDAPGRPPARDLSGRDREGLLLKDG</sequence>
<protein>
    <submittedName>
        <fullName evidence="2">Uncharacterized protein</fullName>
    </submittedName>
</protein>
<organism evidence="2 3">
    <name type="scientific">Jaminaea rosea</name>
    <dbReference type="NCBI Taxonomy" id="1569628"/>
    <lineage>
        <taxon>Eukaryota</taxon>
        <taxon>Fungi</taxon>
        <taxon>Dikarya</taxon>
        <taxon>Basidiomycota</taxon>
        <taxon>Ustilaginomycotina</taxon>
        <taxon>Exobasidiomycetes</taxon>
        <taxon>Microstromatales</taxon>
        <taxon>Microstromatales incertae sedis</taxon>
        <taxon>Jaminaea</taxon>
    </lineage>
</organism>
<proteinExistence type="predicted"/>
<evidence type="ECO:0000256" key="1">
    <source>
        <dbReference type="SAM" id="MobiDB-lite"/>
    </source>
</evidence>
<dbReference type="RefSeq" id="XP_025365759.1">
    <property type="nucleotide sequence ID" value="XM_025508043.1"/>
</dbReference>
<dbReference type="AlphaFoldDB" id="A0A316V0R8"/>
<accession>A0A316V0R8</accession>
<keyword evidence="3" id="KW-1185">Reference proteome</keyword>
<reference evidence="2 3" key="1">
    <citation type="journal article" date="2018" name="Mol. Biol. Evol.">
        <title>Broad Genomic Sampling Reveals a Smut Pathogenic Ancestry of the Fungal Clade Ustilaginomycotina.</title>
        <authorList>
            <person name="Kijpornyongpan T."/>
            <person name="Mondo S.J."/>
            <person name="Barry K."/>
            <person name="Sandor L."/>
            <person name="Lee J."/>
            <person name="Lipzen A."/>
            <person name="Pangilinan J."/>
            <person name="LaButti K."/>
            <person name="Hainaut M."/>
            <person name="Henrissat B."/>
            <person name="Grigoriev I.V."/>
            <person name="Spatafora J.W."/>
            <person name="Aime M.C."/>
        </authorList>
    </citation>
    <scope>NUCLEOTIDE SEQUENCE [LARGE SCALE GENOMIC DNA]</scope>
    <source>
        <strain evidence="2 3">MCA 5214</strain>
    </source>
</reference>
<dbReference type="GeneID" id="37029866"/>
<feature type="compositionally biased region" description="Basic and acidic residues" evidence="1">
    <location>
        <begin position="403"/>
        <end position="420"/>
    </location>
</feature>
<dbReference type="EMBL" id="KZ819662">
    <property type="protein sequence ID" value="PWN31147.1"/>
    <property type="molecule type" value="Genomic_DNA"/>
</dbReference>
<evidence type="ECO:0000313" key="2">
    <source>
        <dbReference type="EMBL" id="PWN31147.1"/>
    </source>
</evidence>
<gene>
    <name evidence="2" type="ORF">BDZ90DRAFT_258183</name>
</gene>
<dbReference type="Proteomes" id="UP000245884">
    <property type="component" value="Unassembled WGS sequence"/>
</dbReference>
<feature type="region of interest" description="Disordered" evidence="1">
    <location>
        <begin position="386"/>
        <end position="420"/>
    </location>
</feature>
<name>A0A316V0R8_9BASI</name>